<dbReference type="Gene3D" id="2.60.220.30">
    <property type="match status" value="1"/>
</dbReference>
<dbReference type="OrthoDB" id="2112962at2"/>
<keyword evidence="1" id="KW-0677">Repeat</keyword>
<dbReference type="Pfam" id="PF00395">
    <property type="entry name" value="SLH"/>
    <property type="match status" value="3"/>
</dbReference>
<evidence type="ECO:0000259" key="4">
    <source>
        <dbReference type="PROSITE" id="PS51272"/>
    </source>
</evidence>
<name>A0A0E4GBD9_9FIRM</name>
<evidence type="ECO:0000313" key="6">
    <source>
        <dbReference type="Proteomes" id="UP000045545"/>
    </source>
</evidence>
<reference evidence="5 6" key="1">
    <citation type="submission" date="2015-03" db="EMBL/GenBank/DDBJ databases">
        <authorList>
            <person name="Murphy D."/>
        </authorList>
    </citation>
    <scope>NUCLEOTIDE SEQUENCE [LARGE SCALE GENOMIC DNA]</scope>
    <source>
        <strain evidence="5 6">OL-4</strain>
    </source>
</reference>
<feature type="domain" description="SLH" evidence="4">
    <location>
        <begin position="562"/>
        <end position="616"/>
    </location>
</feature>
<keyword evidence="6" id="KW-1185">Reference proteome</keyword>
<dbReference type="AlphaFoldDB" id="A0A0E4GBD9"/>
<protein>
    <submittedName>
        <fullName evidence="5">S-layer homology domain</fullName>
    </submittedName>
</protein>
<dbReference type="PROSITE" id="PS51145">
    <property type="entry name" value="ZU5"/>
    <property type="match status" value="1"/>
</dbReference>
<sequence length="616" mass="66833">MINIISGQKKWGFLFAIVISIALSLGTLSPAFAAVDVTFTTNGAKGNYIPGSSLMVFGKVDNQGIGVPATSTFIEADINGRNIFYGPVKTDGNGYFKTGFNIPISSVVGQTLTITINNNQKQQYVIKDRNQIINDESKNPFDLVGFTAVGYLEGQAAKEILSSTSELGLVFTKNVNYFKNSSAAEELQYIGAIDKNADCFTLYEAGQRVPIYVDLLNSGGDEVIPYTNRVNGNPQYTEAKRLIKIKPVNGLKPDTEYKLYIRKDLVSNSSVPLEKDIVVNYKTASAEKEKIVGGGGAKIPVADETISTSGGRISETGVTIIIPANATKDKIKVTIEKLLEPETLPIAQGSKLVSDVFEILKDKSGDFSKPVTISLNFDKSKVDITKHDLTICYIGEADNNWIPLDNIKIDWDKSVVSGEVSHFTKFAVIVTEKGELGDKGEQINLSDIRDHWAEKNIAELVATGAIAGYPDGTFKPDNTITRAEFSSILVKAFKLETKSGKVFNDTIGHWGKDYISTAAAHGIVSGYSDNAFGPDDSITREQMAVMIVKAAKLSDTLEGKTFADGNKVSAWAQNAVVTTHEKNIISGYPDNTFQPKKNATRAEAATVIIKSLKHVF</sequence>
<feature type="domain" description="ZU5" evidence="3">
    <location>
        <begin position="300"/>
        <end position="432"/>
    </location>
</feature>
<evidence type="ECO:0000256" key="2">
    <source>
        <dbReference type="SAM" id="SignalP"/>
    </source>
</evidence>
<dbReference type="InterPro" id="IPR000906">
    <property type="entry name" value="ZU5_dom"/>
</dbReference>
<dbReference type="RefSeq" id="WP_046496486.1">
    <property type="nucleotide sequence ID" value="NZ_CGIH01000020.1"/>
</dbReference>
<dbReference type="PANTHER" id="PTHR43308:SF5">
    <property type="entry name" value="S-LAYER PROTEIN _ PEPTIDOGLYCAN ENDO-BETA-N-ACETYLGLUCOSAMINIDASE"/>
    <property type="match status" value="1"/>
</dbReference>
<dbReference type="InterPro" id="IPR051465">
    <property type="entry name" value="Cell_Envelope_Struct_Comp"/>
</dbReference>
<evidence type="ECO:0000313" key="5">
    <source>
        <dbReference type="EMBL" id="CFX39840.1"/>
    </source>
</evidence>
<dbReference type="Proteomes" id="UP000045545">
    <property type="component" value="Unassembled WGS sequence"/>
</dbReference>
<feature type="signal peptide" evidence="2">
    <location>
        <begin position="1"/>
        <end position="33"/>
    </location>
</feature>
<organism evidence="5 6">
    <name type="scientific">Syntrophomonas zehnderi OL-4</name>
    <dbReference type="NCBI Taxonomy" id="690567"/>
    <lineage>
        <taxon>Bacteria</taxon>
        <taxon>Bacillati</taxon>
        <taxon>Bacillota</taxon>
        <taxon>Clostridia</taxon>
        <taxon>Eubacteriales</taxon>
        <taxon>Syntrophomonadaceae</taxon>
        <taxon>Syntrophomonas</taxon>
    </lineage>
</organism>
<feature type="domain" description="SLH" evidence="4">
    <location>
        <begin position="440"/>
        <end position="497"/>
    </location>
</feature>
<dbReference type="EMBL" id="CGIH01000020">
    <property type="protein sequence ID" value="CFX39840.1"/>
    <property type="molecule type" value="Genomic_DNA"/>
</dbReference>
<evidence type="ECO:0000256" key="1">
    <source>
        <dbReference type="ARBA" id="ARBA00022737"/>
    </source>
</evidence>
<evidence type="ECO:0000259" key="3">
    <source>
        <dbReference type="PROSITE" id="PS51145"/>
    </source>
</evidence>
<feature type="domain" description="SLH" evidence="4">
    <location>
        <begin position="498"/>
        <end position="561"/>
    </location>
</feature>
<gene>
    <name evidence="5" type="ORF">1134</name>
</gene>
<accession>A0A0E4GBD9</accession>
<proteinExistence type="predicted"/>
<dbReference type="InterPro" id="IPR001119">
    <property type="entry name" value="SLH_dom"/>
</dbReference>
<dbReference type="PROSITE" id="PS51272">
    <property type="entry name" value="SLH"/>
    <property type="match status" value="3"/>
</dbReference>
<keyword evidence="2" id="KW-0732">Signal</keyword>
<dbReference type="STRING" id="690567.1134"/>
<feature type="chain" id="PRO_5002420162" evidence="2">
    <location>
        <begin position="34"/>
        <end position="616"/>
    </location>
</feature>
<dbReference type="PANTHER" id="PTHR43308">
    <property type="entry name" value="OUTER MEMBRANE PROTEIN ALPHA-RELATED"/>
    <property type="match status" value="1"/>
</dbReference>